<evidence type="ECO:0000313" key="20">
    <source>
        <dbReference type="EMBL" id="EAP75233.1"/>
    </source>
</evidence>
<keyword evidence="14" id="KW-1208">Phospholipid metabolism</keyword>
<feature type="binding site" evidence="17">
    <location>
        <begin position="144"/>
        <end position="145"/>
    </location>
    <ligand>
        <name>ATP</name>
        <dbReference type="ChEBI" id="CHEBI:30616"/>
    </ligand>
</feature>
<keyword evidence="5" id="KW-0808">Transferase</keyword>
<reference evidence="20 21" key="1">
    <citation type="submission" date="2005-12" db="EMBL/GenBank/DDBJ databases">
        <authorList>
            <person name="Moran M.A."/>
            <person name="Ferriera S."/>
            <person name="Johnson J."/>
            <person name="Kravitz S."/>
            <person name="Halpern A."/>
            <person name="Remington K."/>
            <person name="Beeson K."/>
            <person name="Tran B."/>
            <person name="Rogers Y.-H."/>
            <person name="Friedman R."/>
            <person name="Venter J.C."/>
        </authorList>
    </citation>
    <scope>NUCLEOTIDE SEQUENCE [LARGE SCALE GENOMIC DNA]</scope>
    <source>
        <strain evidence="21">ATCC BAA-591 / DSM 15170 / ISM</strain>
    </source>
</reference>
<feature type="transmembrane region" description="Helical" evidence="19">
    <location>
        <begin position="81"/>
        <end position="100"/>
    </location>
</feature>
<protein>
    <submittedName>
        <fullName evidence="20">Putative diacylglycerol kinase</fullName>
    </submittedName>
</protein>
<keyword evidence="9 17" id="KW-0067">ATP-binding</keyword>
<dbReference type="InterPro" id="IPR033717">
    <property type="entry name" value="UDPK"/>
</dbReference>
<evidence type="ECO:0000256" key="10">
    <source>
        <dbReference type="ARBA" id="ARBA00022989"/>
    </source>
</evidence>
<evidence type="ECO:0000256" key="16">
    <source>
        <dbReference type="PIRSR" id="PIRSR600829-2"/>
    </source>
</evidence>
<feature type="binding site" evidence="17">
    <location>
        <position position="126"/>
    </location>
    <ligand>
        <name>ATP</name>
        <dbReference type="ChEBI" id="CHEBI:30616"/>
    </ligand>
</feature>
<keyword evidence="3" id="KW-1003">Cell membrane</keyword>
<keyword evidence="6 19" id="KW-0812">Transmembrane</keyword>
<comment type="similarity">
    <text evidence="2">Belongs to the bacterial diacylglycerol kinase family.</text>
</comment>
<evidence type="ECO:0000256" key="18">
    <source>
        <dbReference type="PIRSR" id="PIRSR600829-4"/>
    </source>
</evidence>
<evidence type="ECO:0000256" key="1">
    <source>
        <dbReference type="ARBA" id="ARBA00004651"/>
    </source>
</evidence>
<comment type="cofactor">
    <cofactor evidence="18">
        <name>Mg(2+)</name>
        <dbReference type="ChEBI" id="CHEBI:18420"/>
    </cofactor>
    <text evidence="18">Mn(2+), Zn(2+), Cd(2+) and Co(2+) support activity to lesser extents.</text>
</comment>
<dbReference type="AlphaFoldDB" id="A3SRL0"/>
<keyword evidence="11" id="KW-0443">Lipid metabolism</keyword>
<evidence type="ECO:0000256" key="9">
    <source>
        <dbReference type="ARBA" id="ARBA00022840"/>
    </source>
</evidence>
<keyword evidence="4" id="KW-0444">Lipid biosynthesis</keyword>
<evidence type="ECO:0000256" key="13">
    <source>
        <dbReference type="ARBA" id="ARBA00023209"/>
    </source>
</evidence>
<keyword evidence="8 20" id="KW-0418">Kinase</keyword>
<dbReference type="GO" id="GO:0046872">
    <property type="term" value="F:metal ion binding"/>
    <property type="evidence" value="ECO:0007669"/>
    <property type="project" value="UniProtKB-KW"/>
</dbReference>
<comment type="subcellular location">
    <subcellularLocation>
        <location evidence="1">Cell membrane</location>
        <topology evidence="1">Multi-pass membrane protein</topology>
    </subcellularLocation>
</comment>
<dbReference type="OrthoDB" id="9796011at2"/>
<dbReference type="GO" id="GO:0005524">
    <property type="term" value="F:ATP binding"/>
    <property type="evidence" value="ECO:0007669"/>
    <property type="project" value="UniProtKB-KW"/>
</dbReference>
<dbReference type="Gene3D" id="1.10.287.3610">
    <property type="match status" value="1"/>
</dbReference>
<dbReference type="InterPro" id="IPR036945">
    <property type="entry name" value="DAGK_sf"/>
</dbReference>
<feature type="transmembrane region" description="Helical" evidence="19">
    <location>
        <begin position="146"/>
        <end position="171"/>
    </location>
</feature>
<keyword evidence="18" id="KW-0479">Metal-binding</keyword>
<dbReference type="CDD" id="cd14265">
    <property type="entry name" value="UDPK_IM_like"/>
    <property type="match status" value="1"/>
</dbReference>
<dbReference type="PANTHER" id="PTHR34299">
    <property type="entry name" value="DIACYLGLYCEROL KINASE"/>
    <property type="match status" value="1"/>
</dbReference>
<comment type="caution">
    <text evidence="20">The sequence shown here is derived from an EMBL/GenBank/DDBJ whole genome shotgun (WGS) entry which is preliminary data.</text>
</comment>
<evidence type="ECO:0000256" key="14">
    <source>
        <dbReference type="ARBA" id="ARBA00023264"/>
    </source>
</evidence>
<dbReference type="eggNOG" id="COG0818">
    <property type="taxonomic scope" value="Bacteria"/>
</dbReference>
<evidence type="ECO:0000256" key="12">
    <source>
        <dbReference type="ARBA" id="ARBA00023136"/>
    </source>
</evidence>
<dbReference type="STRING" id="89187.ISM_11615"/>
<dbReference type="RefSeq" id="WP_009814332.1">
    <property type="nucleotide sequence ID" value="NZ_CH724156.1"/>
</dbReference>
<dbReference type="Proteomes" id="UP000005954">
    <property type="component" value="Unassembled WGS sequence"/>
</dbReference>
<name>A3SRL0_ROSNI</name>
<feature type="binding site" evidence="16">
    <location>
        <position position="119"/>
    </location>
    <ligand>
        <name>substrate</name>
    </ligand>
</feature>
<keyword evidence="10 19" id="KW-1133">Transmembrane helix</keyword>
<evidence type="ECO:0000256" key="3">
    <source>
        <dbReference type="ARBA" id="ARBA00022475"/>
    </source>
</evidence>
<evidence type="ECO:0000256" key="8">
    <source>
        <dbReference type="ARBA" id="ARBA00022777"/>
    </source>
</evidence>
<evidence type="ECO:0000256" key="17">
    <source>
        <dbReference type="PIRSR" id="PIRSR600829-3"/>
    </source>
</evidence>
<evidence type="ECO:0000256" key="7">
    <source>
        <dbReference type="ARBA" id="ARBA00022741"/>
    </source>
</evidence>
<proteinExistence type="inferred from homology"/>
<sequence length="184" mass="19643">MICCALIALLFGALLWIARTLRLLPASDTASPLSWTLDPTDPTETPTPPAAARKFTWRHRARSFGFAAHGIKLVLRREHSAWLHLGAAALAIGLGFILQIDLAAWRWIILCIGLVIAAEILNTAVETTCNAITTAPHPLIGRAKDMAAGAVLLCALTALILGALTFAPYLLESAAAPQWDLCSS</sequence>
<evidence type="ECO:0000256" key="4">
    <source>
        <dbReference type="ARBA" id="ARBA00022516"/>
    </source>
</evidence>
<dbReference type="HOGENOM" id="CLU_112343_2_2_5"/>
<evidence type="ECO:0000256" key="2">
    <source>
        <dbReference type="ARBA" id="ARBA00005967"/>
    </source>
</evidence>
<evidence type="ECO:0000256" key="11">
    <source>
        <dbReference type="ARBA" id="ARBA00023098"/>
    </source>
</evidence>
<evidence type="ECO:0000256" key="15">
    <source>
        <dbReference type="PIRSR" id="PIRSR600829-1"/>
    </source>
</evidence>
<dbReference type="Pfam" id="PF01219">
    <property type="entry name" value="DAGK_prokar"/>
    <property type="match status" value="1"/>
</dbReference>
<dbReference type="PANTHER" id="PTHR34299:SF1">
    <property type="entry name" value="DIACYLGLYCEROL KINASE"/>
    <property type="match status" value="1"/>
</dbReference>
<feature type="binding site" evidence="18">
    <location>
        <position position="126"/>
    </location>
    <ligand>
        <name>a divalent metal cation</name>
        <dbReference type="ChEBI" id="CHEBI:60240"/>
    </ligand>
</feature>
<feature type="active site" description="Proton acceptor" evidence="15">
    <location>
        <position position="119"/>
    </location>
</feature>
<evidence type="ECO:0000256" key="6">
    <source>
        <dbReference type="ARBA" id="ARBA00022692"/>
    </source>
</evidence>
<evidence type="ECO:0000256" key="5">
    <source>
        <dbReference type="ARBA" id="ARBA00022679"/>
    </source>
</evidence>
<keyword evidence="21" id="KW-1185">Reference proteome</keyword>
<dbReference type="InterPro" id="IPR000829">
    <property type="entry name" value="DAGK"/>
</dbReference>
<dbReference type="GO" id="GO:0005886">
    <property type="term" value="C:plasma membrane"/>
    <property type="evidence" value="ECO:0007669"/>
    <property type="project" value="UniProtKB-SubCell"/>
</dbReference>
<keyword evidence="18" id="KW-0460">Magnesium</keyword>
<dbReference type="EMBL" id="AALY01000004">
    <property type="protein sequence ID" value="EAP75233.1"/>
    <property type="molecule type" value="Genomic_DNA"/>
</dbReference>
<dbReference type="GO" id="GO:0016301">
    <property type="term" value="F:kinase activity"/>
    <property type="evidence" value="ECO:0007669"/>
    <property type="project" value="UniProtKB-KW"/>
</dbReference>
<feature type="transmembrane region" description="Helical" evidence="19">
    <location>
        <begin position="107"/>
        <end position="126"/>
    </location>
</feature>
<evidence type="ECO:0000256" key="19">
    <source>
        <dbReference type="SAM" id="Phobius"/>
    </source>
</evidence>
<keyword evidence="12 19" id="KW-0472">Membrane</keyword>
<evidence type="ECO:0000313" key="21">
    <source>
        <dbReference type="Proteomes" id="UP000005954"/>
    </source>
</evidence>
<feature type="binding site" evidence="18">
    <location>
        <position position="78"/>
    </location>
    <ligand>
        <name>a divalent metal cation</name>
        <dbReference type="ChEBI" id="CHEBI:60240"/>
    </ligand>
</feature>
<keyword evidence="7 17" id="KW-0547">Nucleotide-binding</keyword>
<keyword evidence="13" id="KW-0594">Phospholipid biosynthesis</keyword>
<accession>A3SRL0</accession>
<organism evidence="20 21">
    <name type="scientific">Roseovarius nubinhibens (strain ATCC BAA-591 / DSM 15170 / ISM)</name>
    <dbReference type="NCBI Taxonomy" id="89187"/>
    <lineage>
        <taxon>Bacteria</taxon>
        <taxon>Pseudomonadati</taxon>
        <taxon>Pseudomonadota</taxon>
        <taxon>Alphaproteobacteria</taxon>
        <taxon>Rhodobacterales</taxon>
        <taxon>Roseobacteraceae</taxon>
        <taxon>Roseovarius</taxon>
    </lineage>
</organism>
<dbReference type="GO" id="GO:0008654">
    <property type="term" value="P:phospholipid biosynthetic process"/>
    <property type="evidence" value="ECO:0007669"/>
    <property type="project" value="UniProtKB-KW"/>
</dbReference>
<feature type="binding site" evidence="17">
    <location>
        <position position="78"/>
    </location>
    <ligand>
        <name>ATP</name>
        <dbReference type="ChEBI" id="CHEBI:30616"/>
    </ligand>
</feature>
<gene>
    <name evidence="20" type="ORF">ISM_11615</name>
</gene>